<reference evidence="1" key="1">
    <citation type="submission" date="2019-08" db="EMBL/GenBank/DDBJ databases">
        <title>The genome of the North American firefly Photinus pyralis.</title>
        <authorList>
            <consortium name="Photinus pyralis genome working group"/>
            <person name="Fallon T.R."/>
            <person name="Sander Lower S.E."/>
            <person name="Weng J.-K."/>
        </authorList>
    </citation>
    <scope>NUCLEOTIDE SEQUENCE</scope>
    <source>
        <strain evidence="1">TRF0915ILg1</strain>
        <tissue evidence="1">Whole body</tissue>
    </source>
</reference>
<keyword evidence="2" id="KW-1185">Reference proteome</keyword>
<organism evidence="1 2">
    <name type="scientific">Ignelater luminosus</name>
    <name type="common">Cucubano</name>
    <name type="synonym">Pyrophorus luminosus</name>
    <dbReference type="NCBI Taxonomy" id="2038154"/>
    <lineage>
        <taxon>Eukaryota</taxon>
        <taxon>Metazoa</taxon>
        <taxon>Ecdysozoa</taxon>
        <taxon>Arthropoda</taxon>
        <taxon>Hexapoda</taxon>
        <taxon>Insecta</taxon>
        <taxon>Pterygota</taxon>
        <taxon>Neoptera</taxon>
        <taxon>Endopterygota</taxon>
        <taxon>Coleoptera</taxon>
        <taxon>Polyphaga</taxon>
        <taxon>Elateriformia</taxon>
        <taxon>Elateroidea</taxon>
        <taxon>Elateridae</taxon>
        <taxon>Agrypninae</taxon>
        <taxon>Pyrophorini</taxon>
        <taxon>Ignelater</taxon>
    </lineage>
</organism>
<sequence length="104" mass="12354">MACYGSETSSMLYTYKLFTSIIKSRIKRKIENNQPIEKARFRSGYSTVDHLYVVNQVTERFQEYNKEVHTAFIYFKKALEHQDILAKYIRLIKEIYTEGTAKIN</sequence>
<evidence type="ECO:0000313" key="2">
    <source>
        <dbReference type="Proteomes" id="UP000801492"/>
    </source>
</evidence>
<name>A0A8K0FXL8_IGNLU</name>
<proteinExistence type="predicted"/>
<gene>
    <name evidence="1" type="ORF">ILUMI_21987</name>
</gene>
<comment type="caution">
    <text evidence="1">The sequence shown here is derived from an EMBL/GenBank/DDBJ whole genome shotgun (WGS) entry which is preliminary data.</text>
</comment>
<dbReference type="OrthoDB" id="6755785at2759"/>
<evidence type="ECO:0000313" key="1">
    <source>
        <dbReference type="EMBL" id="KAF2884205.1"/>
    </source>
</evidence>
<dbReference type="Proteomes" id="UP000801492">
    <property type="component" value="Unassembled WGS sequence"/>
</dbReference>
<protein>
    <submittedName>
        <fullName evidence="1">Uncharacterized protein</fullName>
    </submittedName>
</protein>
<accession>A0A8K0FXL8</accession>
<dbReference type="AlphaFoldDB" id="A0A8K0FXL8"/>
<dbReference type="EMBL" id="VTPC01090216">
    <property type="protein sequence ID" value="KAF2884205.1"/>
    <property type="molecule type" value="Genomic_DNA"/>
</dbReference>